<evidence type="ECO:0000256" key="2">
    <source>
        <dbReference type="SAM" id="Phobius"/>
    </source>
</evidence>
<dbReference type="Pfam" id="PF13086">
    <property type="entry name" value="AAA_11"/>
    <property type="match status" value="2"/>
</dbReference>
<proteinExistence type="predicted"/>
<dbReference type="InterPro" id="IPR047187">
    <property type="entry name" value="SF1_C_Upf1"/>
</dbReference>
<protein>
    <submittedName>
        <fullName evidence="4">AAA domain</fullName>
    </submittedName>
</protein>
<feature type="region of interest" description="Disordered" evidence="1">
    <location>
        <begin position="1244"/>
        <end position="1276"/>
    </location>
</feature>
<dbReference type="SUPFAM" id="SSF52540">
    <property type="entry name" value="P-loop containing nucleoside triphosphate hydrolases"/>
    <property type="match status" value="1"/>
</dbReference>
<feature type="transmembrane region" description="Helical" evidence="2">
    <location>
        <begin position="1922"/>
        <end position="1946"/>
    </location>
</feature>
<organism evidence="4 5">
    <name type="scientific">Rhizoctonia solani</name>
    <dbReference type="NCBI Taxonomy" id="456999"/>
    <lineage>
        <taxon>Eukaryota</taxon>
        <taxon>Fungi</taxon>
        <taxon>Dikarya</taxon>
        <taxon>Basidiomycota</taxon>
        <taxon>Agaricomycotina</taxon>
        <taxon>Agaricomycetes</taxon>
        <taxon>Cantharellales</taxon>
        <taxon>Ceratobasidiaceae</taxon>
        <taxon>Rhizoctonia</taxon>
    </lineage>
</organism>
<dbReference type="InterPro" id="IPR041677">
    <property type="entry name" value="DNA2/NAM7_AAA_11"/>
</dbReference>
<dbReference type="InterPro" id="IPR003593">
    <property type="entry name" value="AAA+_ATPase"/>
</dbReference>
<dbReference type="GO" id="GO:0004386">
    <property type="term" value="F:helicase activity"/>
    <property type="evidence" value="ECO:0007669"/>
    <property type="project" value="InterPro"/>
</dbReference>
<dbReference type="EMBL" id="JACYCC010000036">
    <property type="protein sequence ID" value="KAF8681228.1"/>
    <property type="molecule type" value="Genomic_DNA"/>
</dbReference>
<dbReference type="InterPro" id="IPR018819">
    <property type="entry name" value="Nur1/Mug154"/>
</dbReference>
<dbReference type="GO" id="GO:0003968">
    <property type="term" value="F:RNA-directed RNA polymerase activity"/>
    <property type="evidence" value="ECO:0007669"/>
    <property type="project" value="InterPro"/>
</dbReference>
<name>A0A8H7HBR9_9AGAM</name>
<evidence type="ECO:0000259" key="3">
    <source>
        <dbReference type="SMART" id="SM00382"/>
    </source>
</evidence>
<feature type="compositionally biased region" description="Basic and acidic residues" evidence="1">
    <location>
        <begin position="1260"/>
        <end position="1274"/>
    </location>
</feature>
<reference evidence="4" key="1">
    <citation type="submission" date="2020-09" db="EMBL/GenBank/DDBJ databases">
        <title>Comparative genome analyses of four rice-infecting Rhizoctonia solani isolates reveal extensive enrichment of homogalacturonan modification genes.</title>
        <authorList>
            <person name="Lee D.-Y."/>
            <person name="Jeon J."/>
            <person name="Kim K.-T."/>
            <person name="Cheong K."/>
            <person name="Song H."/>
            <person name="Choi G."/>
            <person name="Ko J."/>
            <person name="Opiyo S.O."/>
            <person name="Zuo S."/>
            <person name="Madhav S."/>
            <person name="Lee Y.-H."/>
            <person name="Wang G.-L."/>
        </authorList>
    </citation>
    <scope>NUCLEOTIDE SEQUENCE</scope>
    <source>
        <strain evidence="4">AG1-IA YN-7</strain>
    </source>
</reference>
<feature type="region of interest" description="Disordered" evidence="1">
    <location>
        <begin position="1741"/>
        <end position="1762"/>
    </location>
</feature>
<dbReference type="Pfam" id="PF05183">
    <property type="entry name" value="RdRP"/>
    <property type="match status" value="1"/>
</dbReference>
<sequence>MAPAKFVLRAPLEPNEDSWVFELPSPLPAPRRGQGKLLQFSPEGLVLTMDQFSSNRVLHQDDPDQYILASFAGLRFKDNPPSAAANYIQRALTKGLFINGQQYRFYHHSNSQLRSRSCWLRAASSDEELDRRIEKLCDVSKINNIAKRAKRIGLLFSGAEIDWDLNPALTKDIPDITIAEELFSDGCGLISRRFMQLLAKKKKIVHRGYRYTPSVIQIRAVCSFVSHNVTILIIQGVLAIHPQLDQAAQHHVHFRDSMRKLKTGADNTFSVVDYSKPYQFARLNNDIIVLLSALGITNEMLKTKQDAYFKWIESANKDMSSAMNFLSALGKNDLAERVFMDGLDEEQVQAQIRNAQVEEVNAFQKPETGKDRSRIFLLQSRFLFGVCDPYGLLEEGEVHVRIMEPRKGATTLSNIDLMVVRNPCLHPGDILKLRAVHHTGLDHLVDCIVFSGKGKRAAPAMSSGGDLDGDRFTVVWDPDIVPRTIAQSYDYPAAKTQVNLRITRKDLATHFANYNSMDLGRVASLHNKWARTLKGAMSPECQELNALHSQSVDGARIRIPERLIKPPEVTDPFVLDVLITEAHIFSKRFLTTEAVHFDKLEYITAGDTLKTIMSLDGSAFPTLTENEIVQLCRRFARRNMIDFRDYLYHVDFSALSANEKYALCSALDLNPESHPFIWNSLLRSDVVPGFVLAEQNLDGPLPLQRLYSSKIQGRQAFFEYLKRATTDFMRKLIIIKVLGTDDRFGVGVFIRGRHSWDEDCKVNQDVLVHAFQPSVATGGQLAKPTKNGYMIYATDGIFQLFERHRANTFIFLKSATEYSRKDVNASIALQKISENVRIGVIRGTQVETLEIHVISNRDKVAQEFFDLRFSHVQTENVLPRFEREIKTYVPKSVKDLRVSRESSEDLNTSWAKEQIKELFSLEPLDFLEEIKAIEDIKLEDLLQLAWTHNAHDYAFYVFEVMASRAPEDPSKLGSLQHWLGVDPAMVYALLKVYMKQEGDSNVLRELDEVIVKSIVSSANTYSISAPMTIERLRHAVNALTFREFSEIMWLTACSVRSLVLAADILATLTEVRTAVSSQSPSLEYAHRHLWAVCLDRVEDANSECPCDDTGRPRRQRQAPAKVPLKSTGEERVVDAQVRVDSPSHVRLHAHVRLQAASQPESGTDPRGRPIMDGVVSGIRKGELRIHLFHTAPVDFGNIEWYLYPAGDIVTSRAMLDSVVKLQMHPNYSTALHHLITGEETIYSADPASSDESEVELESGDEAKGTPEEPQKDWSIDDTGINWDRFNESQKSAILSVSYPLSLVWGPPGTGKTTVVVTMLRLLLRSMPPGSRILMTASTHNAVDNVLGRFIKENEQHSLIAKDQLLRVATDINKVHPSLRTYTMDAAIGGSMVDNRNLIKKAEKRVRDSTIVFTTCAGAGLGVLRRFKFQVVLIDEASQITEAAALIPITKGCQKAVLVGDHVQLRPTVRPQAKALDYDVSLLERLYTGPERMGMSRIMLDTQYRFPAALARFPSKEFYNSSLRTGVPDDGFAEKFEQLAQTAFPWPRETERGPNSLNTNVFVSCKSEESYGRSSKENIGQAEVVVRTLKLLRTRRDATDESTPPPALTIAILSPYSRQVKLLKGMLDKDSTLSKNTEVHSIDGFQGREAEIIIFTTVRSNPSGDIGFLEDERRLNVALTRAQLGRIIIGNEDTLGYAHSREQGDADTSEDMTRKGNEIWRRAIKDCKRLCLEYKMNITPRSTRRPRQSIPYPGTGPTTPLAKYSERRPDLYSLSATHAFDWEAAKGNRPPPFTSALGSGAPDSLRKKLARAAADDDGMSGTVTSPTKAARKRVVRKKSWRQRISEVPSAVNEWFWDTVTLSNLPLPPPETSGQVLGGLLHMIHFVTRYSVLRSQKVEEGDWNDMQREIHIVAGLEQEDPEPWFSWTTPVTILLLLGSLLNTLYLFTTIRTYHLHLRENMVDSPRAKMVHMDMTSAARDMDTQPTSSLVWRVIRGFGTHIASAWRLILGSRKATGKSAANVQQLDVWNPGELELSIFTIYSPAHALLWMIFSSHTWFVALILMAFISGQIFVLTRSYEGLLKDRRILQGEVMHEYNEKFVYPRVMPVRKDACVMTHEAEMVSWRDR</sequence>
<dbReference type="PANTHER" id="PTHR10887:SF495">
    <property type="entry name" value="HELICASE SENATAXIN ISOFORM X1-RELATED"/>
    <property type="match status" value="1"/>
</dbReference>
<feature type="region of interest" description="Disordered" evidence="1">
    <location>
        <begin position="1784"/>
        <end position="1829"/>
    </location>
</feature>
<gene>
    <name evidence="4" type="ORF">RHS04_03276</name>
</gene>
<comment type="caution">
    <text evidence="4">The sequence shown here is derived from an EMBL/GenBank/DDBJ whole genome shotgun (WGS) entry which is preliminary data.</text>
</comment>
<dbReference type="Pfam" id="PF13087">
    <property type="entry name" value="AAA_12"/>
    <property type="match status" value="1"/>
</dbReference>
<feature type="domain" description="AAA+ ATPase" evidence="3">
    <location>
        <begin position="1297"/>
        <end position="1523"/>
    </location>
</feature>
<evidence type="ECO:0000313" key="5">
    <source>
        <dbReference type="Proteomes" id="UP000650582"/>
    </source>
</evidence>
<feature type="region of interest" description="Disordered" evidence="1">
    <location>
        <begin position="1103"/>
        <end position="1124"/>
    </location>
</feature>
<dbReference type="InterPro" id="IPR045055">
    <property type="entry name" value="DNA2/NAM7-like"/>
</dbReference>
<dbReference type="InterPro" id="IPR057596">
    <property type="entry name" value="RDRP_core"/>
</dbReference>
<dbReference type="InterPro" id="IPR041679">
    <property type="entry name" value="DNA2/NAM7-like_C"/>
</dbReference>
<dbReference type="Gene3D" id="3.40.50.300">
    <property type="entry name" value="P-loop containing nucleotide triphosphate hydrolases"/>
    <property type="match status" value="2"/>
</dbReference>
<evidence type="ECO:0000256" key="1">
    <source>
        <dbReference type="SAM" id="MobiDB-lite"/>
    </source>
</evidence>
<evidence type="ECO:0000313" key="4">
    <source>
        <dbReference type="EMBL" id="KAF8681228.1"/>
    </source>
</evidence>
<dbReference type="InterPro" id="IPR027417">
    <property type="entry name" value="P-loop_NTPase"/>
</dbReference>
<keyword evidence="2" id="KW-0812">Transmembrane</keyword>
<accession>A0A8H7HBR9</accession>
<dbReference type="Pfam" id="PF10332">
    <property type="entry name" value="DUF2418"/>
    <property type="match status" value="1"/>
</dbReference>
<keyword evidence="2" id="KW-0472">Membrane</keyword>
<keyword evidence="2" id="KW-1133">Transmembrane helix</keyword>
<dbReference type="SMART" id="SM00382">
    <property type="entry name" value="AAA"/>
    <property type="match status" value="1"/>
</dbReference>
<dbReference type="CDD" id="cd18808">
    <property type="entry name" value="SF1_C_Upf1"/>
    <property type="match status" value="1"/>
</dbReference>
<feature type="compositionally biased region" description="Acidic residues" evidence="1">
    <location>
        <begin position="1248"/>
        <end position="1259"/>
    </location>
</feature>
<dbReference type="Proteomes" id="UP000650582">
    <property type="component" value="Unassembled WGS sequence"/>
</dbReference>
<dbReference type="PANTHER" id="PTHR10887">
    <property type="entry name" value="DNA2/NAM7 HELICASE FAMILY"/>
    <property type="match status" value="1"/>
</dbReference>